<dbReference type="KEGG" id="ncv:NCAV_1208"/>
<reference evidence="2" key="1">
    <citation type="submission" date="2018-01" db="EMBL/GenBank/DDBJ databases">
        <authorList>
            <person name="Kerou L M."/>
        </authorList>
    </citation>
    <scope>NUCLEOTIDE SEQUENCE [LARGE SCALE GENOMIC DNA]</scope>
    <source>
        <strain evidence="2">SCU2</strain>
    </source>
</reference>
<dbReference type="Proteomes" id="UP000236248">
    <property type="component" value="Chromosome NCAV"/>
</dbReference>
<dbReference type="RefSeq" id="WP_148695221.1">
    <property type="nucleotide sequence ID" value="NZ_LT981265.1"/>
</dbReference>
<organism evidence="1 2">
    <name type="scientific">Candidatus Nitrosocaldus cavascurensis</name>
    <dbReference type="NCBI Taxonomy" id="2058097"/>
    <lineage>
        <taxon>Archaea</taxon>
        <taxon>Nitrososphaerota</taxon>
        <taxon>Nitrososphaeria</taxon>
        <taxon>Candidatus Nitrosocaldales</taxon>
        <taxon>Candidatus Nitrosocaldaceae</taxon>
        <taxon>Candidatus Nitrosocaldus</taxon>
    </lineage>
</organism>
<sequence length="407" mass="45671">MLDMRVHMYTMLIVLLITSISIHANKIALASNTQSSHSINLNSEDSRNHDGSIPLLTFDRSEYTPFNTVGIILQDRSRDVNPNAVDTVSVTVKGRSSSIVVNLIETSKSSGVFIGSIRLSPNLLIYNGDLEVRRDDWIVALYNTTIATSARIVYYEAKLTFDRQYYYSTDKAEIRLEEPEANRDPYVRDRVTVFLWSDTYTSGVRITLVETDVNTGIFTAMVNLVSSKGEEQQNQQQQQQQQQSIRVTDNDRIVARYLDDTLPYPVRLAADGVLTVEMRYVTAEAVFGTGIAARDRMLVSKPEVITQFGEQIRVLSFGSKLAVKVELLNKQPIAQEFVCIAQVKYSDGTVASMSMIASELESSTRAIVTLPWTPDRQDTYRIEVFVLDNISKPMALAPIQSIEVDVV</sequence>
<protein>
    <submittedName>
        <fullName evidence="1">Uncharacterized protein</fullName>
    </submittedName>
</protein>
<accession>A0A2K5ARX1</accession>
<evidence type="ECO:0000313" key="1">
    <source>
        <dbReference type="EMBL" id="SPC34375.1"/>
    </source>
</evidence>
<dbReference type="EMBL" id="LT981265">
    <property type="protein sequence ID" value="SPC34375.1"/>
    <property type="molecule type" value="Genomic_DNA"/>
</dbReference>
<gene>
    <name evidence="1" type="ORF">NCAV_1208</name>
</gene>
<dbReference type="GeneID" id="41595213"/>
<name>A0A2K5ARX1_9ARCH</name>
<proteinExistence type="predicted"/>
<evidence type="ECO:0000313" key="2">
    <source>
        <dbReference type="Proteomes" id="UP000236248"/>
    </source>
</evidence>
<dbReference type="AlphaFoldDB" id="A0A2K5ARX1"/>
<keyword evidence="2" id="KW-1185">Reference proteome</keyword>